<reference evidence="12" key="1">
    <citation type="submission" date="2022-11" db="EMBL/GenBank/DDBJ databases">
        <authorList>
            <person name="Petersen C."/>
        </authorList>
    </citation>
    <scope>NUCLEOTIDE SEQUENCE</scope>
    <source>
        <strain evidence="12">IBT 21917</strain>
    </source>
</reference>
<keyword evidence="13" id="KW-1185">Reference proteome</keyword>
<evidence type="ECO:0000313" key="13">
    <source>
        <dbReference type="Proteomes" id="UP001146351"/>
    </source>
</evidence>
<evidence type="ECO:0000256" key="3">
    <source>
        <dbReference type="ARBA" id="ARBA00023002"/>
    </source>
</evidence>
<evidence type="ECO:0000313" key="12">
    <source>
        <dbReference type="EMBL" id="KAJ5155954.1"/>
    </source>
</evidence>
<dbReference type="Pfam" id="PF00248">
    <property type="entry name" value="Aldo_ket_red"/>
    <property type="match status" value="1"/>
</dbReference>
<dbReference type="EMBL" id="JAPQKO010000006">
    <property type="protein sequence ID" value="KAJ5155954.1"/>
    <property type="molecule type" value="Genomic_DNA"/>
</dbReference>
<dbReference type="EC" id="1.1.1.307" evidence="2"/>
<dbReference type="PANTHER" id="PTHR43827">
    <property type="entry name" value="2,5-DIKETO-D-GLUCONIC ACID REDUCTASE"/>
    <property type="match status" value="1"/>
</dbReference>
<dbReference type="Proteomes" id="UP001146351">
    <property type="component" value="Unassembled WGS sequence"/>
</dbReference>
<evidence type="ECO:0000256" key="1">
    <source>
        <dbReference type="ARBA" id="ARBA00007905"/>
    </source>
</evidence>
<evidence type="ECO:0000256" key="7">
    <source>
        <dbReference type="PIRSR" id="PIRSR000097-1"/>
    </source>
</evidence>
<dbReference type="SUPFAM" id="SSF51430">
    <property type="entry name" value="NAD(P)-linked oxidoreductase"/>
    <property type="match status" value="1"/>
</dbReference>
<dbReference type="FunFam" id="3.20.20.100:FF:000015">
    <property type="entry name" value="Oxidoreductase, aldo/keto reductase family"/>
    <property type="match status" value="1"/>
</dbReference>
<dbReference type="PIRSF" id="PIRSF000097">
    <property type="entry name" value="AKR"/>
    <property type="match status" value="1"/>
</dbReference>
<reference evidence="12" key="2">
    <citation type="journal article" date="2023" name="IMA Fungus">
        <title>Comparative genomic study of the Penicillium genus elucidates a diverse pangenome and 15 lateral gene transfer events.</title>
        <authorList>
            <person name="Petersen C."/>
            <person name="Sorensen T."/>
            <person name="Nielsen M.R."/>
            <person name="Sondergaard T.E."/>
            <person name="Sorensen J.L."/>
            <person name="Fitzpatrick D.A."/>
            <person name="Frisvad J.C."/>
            <person name="Nielsen K.L."/>
        </authorList>
    </citation>
    <scope>NUCLEOTIDE SEQUENCE</scope>
    <source>
        <strain evidence="12">IBT 21917</strain>
    </source>
</reference>
<comment type="function">
    <text evidence="4">Catalyzes the initial reaction in the xylose utilization pathway by reducing D-xylose into xylitol. Xylose is a major component of hemicelluloses such as xylan. Most fungi utilize D-xylose via three enzymatic reactions, xylose reductase (XR), xylitol dehydrogenase (XDH), and xylulokinase, to form xylulose 5-phosphate, which enters pentose phosphate pathway.</text>
</comment>
<comment type="catalytic activity">
    <reaction evidence="6">
        <text>xylitol + NAD(+) = D-xylose + NADH + H(+)</text>
        <dbReference type="Rhea" id="RHEA:27441"/>
        <dbReference type="ChEBI" id="CHEBI:15378"/>
        <dbReference type="ChEBI" id="CHEBI:17151"/>
        <dbReference type="ChEBI" id="CHEBI:53455"/>
        <dbReference type="ChEBI" id="CHEBI:57540"/>
        <dbReference type="ChEBI" id="CHEBI:57945"/>
        <dbReference type="EC" id="1.1.1.307"/>
    </reaction>
</comment>
<sequence>MATKQQTLQSKYQLLSGQEIPIVGFGVYMIPPSTTEKVAGEALKAGFRHIDTAIMYRNEKGSGRAIQNSGLDRSELFLTTKIPPESMGYERSKRVIDASLKEAGQEYFDMILIHAPYGGKKDRLGSWDALVEAQRAGKVKSIGVSNYGIHHLEELEEYITGGGGGEISVGQYELHPWLDHSDIVEWLQSRGIVVEAYSPLAHGTRFDEPVLRTIGNKYKKSPAQVLIRWSLQMGFVPLPKSTTPQRIRENTEVFDFELSAEEMEQLNTGEYSPTDWDPTVDDD</sequence>
<feature type="binding site" evidence="8">
    <location>
        <position position="114"/>
    </location>
    <ligand>
        <name>substrate</name>
    </ligand>
</feature>
<dbReference type="InterPro" id="IPR018170">
    <property type="entry name" value="Aldo/ket_reductase_CS"/>
</dbReference>
<dbReference type="Gene3D" id="3.20.20.100">
    <property type="entry name" value="NADP-dependent oxidoreductase domain"/>
    <property type="match status" value="1"/>
</dbReference>
<dbReference type="InterPro" id="IPR023210">
    <property type="entry name" value="NADP_OxRdtase_dom"/>
</dbReference>
<dbReference type="PRINTS" id="PR00069">
    <property type="entry name" value="ALDKETRDTASE"/>
</dbReference>
<dbReference type="PANTHER" id="PTHR43827:SF13">
    <property type="entry name" value="ALDO_KETO REDUCTASE FAMILY PROTEIN"/>
    <property type="match status" value="1"/>
</dbReference>
<feature type="site" description="Lowers pKa of active site Tyr" evidence="9">
    <location>
        <position position="81"/>
    </location>
</feature>
<name>A0A9W9LH35_9EURO</name>
<feature type="region of interest" description="Disordered" evidence="10">
    <location>
        <begin position="263"/>
        <end position="283"/>
    </location>
</feature>
<comment type="caution">
    <text evidence="12">The sequence shown here is derived from an EMBL/GenBank/DDBJ whole genome shotgun (WGS) entry which is preliminary data.</text>
</comment>
<dbReference type="PROSITE" id="PS00063">
    <property type="entry name" value="ALDOKETO_REDUCTASE_3"/>
    <property type="match status" value="1"/>
</dbReference>
<comment type="similarity">
    <text evidence="1">Belongs to the aldo/keto reductase family.</text>
</comment>
<evidence type="ECO:0000256" key="6">
    <source>
        <dbReference type="ARBA" id="ARBA00049485"/>
    </source>
</evidence>
<comment type="catalytic activity">
    <reaction evidence="5">
        <text>xylitol + NADP(+) = D-xylose + NADPH + H(+)</text>
        <dbReference type="Rhea" id="RHEA:27445"/>
        <dbReference type="ChEBI" id="CHEBI:15378"/>
        <dbReference type="ChEBI" id="CHEBI:17151"/>
        <dbReference type="ChEBI" id="CHEBI:53455"/>
        <dbReference type="ChEBI" id="CHEBI:57783"/>
        <dbReference type="ChEBI" id="CHEBI:58349"/>
        <dbReference type="EC" id="1.1.1.307"/>
    </reaction>
</comment>
<evidence type="ECO:0000256" key="8">
    <source>
        <dbReference type="PIRSR" id="PIRSR000097-2"/>
    </source>
</evidence>
<keyword evidence="3" id="KW-0560">Oxidoreductase</keyword>
<dbReference type="AlphaFoldDB" id="A0A9W9LH35"/>
<dbReference type="OrthoDB" id="416253at2759"/>
<dbReference type="GO" id="GO:0016491">
    <property type="term" value="F:oxidoreductase activity"/>
    <property type="evidence" value="ECO:0007669"/>
    <property type="project" value="UniProtKB-KW"/>
</dbReference>
<evidence type="ECO:0000256" key="9">
    <source>
        <dbReference type="PIRSR" id="PIRSR000097-3"/>
    </source>
</evidence>
<evidence type="ECO:0000256" key="4">
    <source>
        <dbReference type="ARBA" id="ARBA00025065"/>
    </source>
</evidence>
<proteinExistence type="inferred from homology"/>
<dbReference type="CDD" id="cd19071">
    <property type="entry name" value="AKR_AKR1-5-like"/>
    <property type="match status" value="1"/>
</dbReference>
<evidence type="ECO:0000256" key="2">
    <source>
        <dbReference type="ARBA" id="ARBA00012845"/>
    </source>
</evidence>
<evidence type="ECO:0000256" key="10">
    <source>
        <dbReference type="SAM" id="MobiDB-lite"/>
    </source>
</evidence>
<feature type="active site" description="Proton donor" evidence="7">
    <location>
        <position position="56"/>
    </location>
</feature>
<dbReference type="PROSITE" id="PS00062">
    <property type="entry name" value="ALDOKETO_REDUCTASE_2"/>
    <property type="match status" value="1"/>
</dbReference>
<accession>A0A9W9LH35</accession>
<gene>
    <name evidence="12" type="ORF">N7492_008757</name>
</gene>
<dbReference type="InterPro" id="IPR020471">
    <property type="entry name" value="AKR"/>
</dbReference>
<evidence type="ECO:0000259" key="11">
    <source>
        <dbReference type="Pfam" id="PF00248"/>
    </source>
</evidence>
<protein>
    <recommendedName>
        <fullName evidence="2">D-xylose reductase [NAD(P)H]</fullName>
        <ecNumber evidence="2">1.1.1.307</ecNumber>
    </recommendedName>
</protein>
<dbReference type="InterPro" id="IPR036812">
    <property type="entry name" value="NAD(P)_OxRdtase_dom_sf"/>
</dbReference>
<evidence type="ECO:0000256" key="5">
    <source>
        <dbReference type="ARBA" id="ARBA00047534"/>
    </source>
</evidence>
<organism evidence="12 13">
    <name type="scientific">Penicillium capsulatum</name>
    <dbReference type="NCBI Taxonomy" id="69766"/>
    <lineage>
        <taxon>Eukaryota</taxon>
        <taxon>Fungi</taxon>
        <taxon>Dikarya</taxon>
        <taxon>Ascomycota</taxon>
        <taxon>Pezizomycotina</taxon>
        <taxon>Eurotiomycetes</taxon>
        <taxon>Eurotiomycetidae</taxon>
        <taxon>Eurotiales</taxon>
        <taxon>Aspergillaceae</taxon>
        <taxon>Penicillium</taxon>
    </lineage>
</organism>
<feature type="domain" description="NADP-dependent oxidoreductase" evidence="11">
    <location>
        <begin position="31"/>
        <end position="267"/>
    </location>
</feature>